<dbReference type="Gene3D" id="1.10.3720.10">
    <property type="entry name" value="MetI-like"/>
    <property type="match status" value="1"/>
</dbReference>
<feature type="transmembrane region" description="Helical" evidence="7">
    <location>
        <begin position="277"/>
        <end position="297"/>
    </location>
</feature>
<keyword evidence="4 7" id="KW-0812">Transmembrane</keyword>
<feature type="transmembrane region" description="Helical" evidence="7">
    <location>
        <begin position="90"/>
        <end position="111"/>
    </location>
</feature>
<keyword evidence="10" id="KW-1185">Reference proteome</keyword>
<feature type="transmembrane region" description="Helical" evidence="7">
    <location>
        <begin position="29"/>
        <end position="57"/>
    </location>
</feature>
<keyword evidence="6 7" id="KW-0472">Membrane</keyword>
<protein>
    <submittedName>
        <fullName evidence="9">Carbohydrate ABC transporter permease</fullName>
    </submittedName>
</protein>
<proteinExistence type="inferred from homology"/>
<comment type="caution">
    <text evidence="9">The sequence shown here is derived from an EMBL/GenBank/DDBJ whole genome shotgun (WGS) entry which is preliminary data.</text>
</comment>
<dbReference type="Pfam" id="PF00528">
    <property type="entry name" value="BPD_transp_1"/>
    <property type="match status" value="1"/>
</dbReference>
<keyword evidence="3" id="KW-1003">Cell membrane</keyword>
<comment type="similarity">
    <text evidence="7">Belongs to the binding-protein-dependent transport system permease family.</text>
</comment>
<gene>
    <name evidence="9" type="ORF">ACFFSA_20845</name>
</gene>
<accession>A0ABV5S1J1</accession>
<evidence type="ECO:0000256" key="7">
    <source>
        <dbReference type="RuleBase" id="RU363032"/>
    </source>
</evidence>
<sequence>MTSHTAERSLGTDVQVAKGRRRRGSGWHAYLFVVPSLFGVVAFLLLPMVIVLVLSLFDWQLLSDPTFVGLDNYRRLAGDGQTWHSLGVTIAYVLLCIPLQTVLALSLAMLLNQRVKGVRFYRSLFVVPWMATPIVLALIWGWIFDPRDGAINSALALVGVTGPDWLSDPTWALPAVALVSVWQYTGYNMLFFLAGLQGIPKELHDAAETDGATPAQRFWRVTLPLLNPTMFFVSVTNLIGSFQVFDTVYAMTDGGPSHTTEVINFRIFQTAFKEFDFGYAATLSTLLFLIIFLVTMAQVRFFGKRTTYDLS</sequence>
<feature type="transmembrane region" description="Helical" evidence="7">
    <location>
        <begin position="225"/>
        <end position="245"/>
    </location>
</feature>
<dbReference type="InterPro" id="IPR035906">
    <property type="entry name" value="MetI-like_sf"/>
</dbReference>
<evidence type="ECO:0000259" key="8">
    <source>
        <dbReference type="PROSITE" id="PS50928"/>
    </source>
</evidence>
<evidence type="ECO:0000256" key="4">
    <source>
        <dbReference type="ARBA" id="ARBA00022692"/>
    </source>
</evidence>
<dbReference type="PROSITE" id="PS50928">
    <property type="entry name" value="ABC_TM1"/>
    <property type="match status" value="1"/>
</dbReference>
<dbReference type="InterPro" id="IPR000515">
    <property type="entry name" value="MetI-like"/>
</dbReference>
<keyword evidence="2 7" id="KW-0813">Transport</keyword>
<evidence type="ECO:0000256" key="5">
    <source>
        <dbReference type="ARBA" id="ARBA00022989"/>
    </source>
</evidence>
<evidence type="ECO:0000256" key="2">
    <source>
        <dbReference type="ARBA" id="ARBA00022448"/>
    </source>
</evidence>
<reference evidence="9 10" key="1">
    <citation type="submission" date="2024-09" db="EMBL/GenBank/DDBJ databases">
        <authorList>
            <person name="Sun Q."/>
            <person name="Mori K."/>
        </authorList>
    </citation>
    <scope>NUCLEOTIDE SEQUENCE [LARGE SCALE GENOMIC DNA]</scope>
    <source>
        <strain evidence="9 10">JCM 3143</strain>
    </source>
</reference>
<feature type="transmembrane region" description="Helical" evidence="7">
    <location>
        <begin position="171"/>
        <end position="194"/>
    </location>
</feature>
<dbReference type="Proteomes" id="UP001589532">
    <property type="component" value="Unassembled WGS sequence"/>
</dbReference>
<dbReference type="InterPro" id="IPR051393">
    <property type="entry name" value="ABC_transporter_permease"/>
</dbReference>
<comment type="subcellular location">
    <subcellularLocation>
        <location evidence="1 7">Cell membrane</location>
        <topology evidence="1 7">Multi-pass membrane protein</topology>
    </subcellularLocation>
</comment>
<keyword evidence="5 7" id="KW-1133">Transmembrane helix</keyword>
<evidence type="ECO:0000313" key="10">
    <source>
        <dbReference type="Proteomes" id="UP001589532"/>
    </source>
</evidence>
<evidence type="ECO:0000256" key="3">
    <source>
        <dbReference type="ARBA" id="ARBA00022475"/>
    </source>
</evidence>
<dbReference type="CDD" id="cd06261">
    <property type="entry name" value="TM_PBP2"/>
    <property type="match status" value="1"/>
</dbReference>
<evidence type="ECO:0000256" key="1">
    <source>
        <dbReference type="ARBA" id="ARBA00004651"/>
    </source>
</evidence>
<feature type="transmembrane region" description="Helical" evidence="7">
    <location>
        <begin position="123"/>
        <end position="143"/>
    </location>
</feature>
<dbReference type="EMBL" id="JBHMBW010000017">
    <property type="protein sequence ID" value="MFB9625540.1"/>
    <property type="molecule type" value="Genomic_DNA"/>
</dbReference>
<dbReference type="PANTHER" id="PTHR30193:SF37">
    <property type="entry name" value="INNER MEMBRANE ABC TRANSPORTER PERMEASE PROTEIN YCJO"/>
    <property type="match status" value="1"/>
</dbReference>
<evidence type="ECO:0000256" key="6">
    <source>
        <dbReference type="ARBA" id="ARBA00023136"/>
    </source>
</evidence>
<feature type="domain" description="ABC transmembrane type-1" evidence="8">
    <location>
        <begin position="86"/>
        <end position="298"/>
    </location>
</feature>
<dbReference type="SUPFAM" id="SSF161098">
    <property type="entry name" value="MetI-like"/>
    <property type="match status" value="1"/>
</dbReference>
<dbReference type="PANTHER" id="PTHR30193">
    <property type="entry name" value="ABC TRANSPORTER PERMEASE PROTEIN"/>
    <property type="match status" value="1"/>
</dbReference>
<name>A0ABV5S1J1_9ACTN</name>
<organism evidence="9 10">
    <name type="scientific">Nonomuraea helvata</name>
    <dbReference type="NCBI Taxonomy" id="37484"/>
    <lineage>
        <taxon>Bacteria</taxon>
        <taxon>Bacillati</taxon>
        <taxon>Actinomycetota</taxon>
        <taxon>Actinomycetes</taxon>
        <taxon>Streptosporangiales</taxon>
        <taxon>Streptosporangiaceae</taxon>
        <taxon>Nonomuraea</taxon>
    </lineage>
</organism>
<evidence type="ECO:0000313" key="9">
    <source>
        <dbReference type="EMBL" id="MFB9625540.1"/>
    </source>
</evidence>
<dbReference type="RefSeq" id="WP_344994421.1">
    <property type="nucleotide sequence ID" value="NZ_BAAAXV010000008.1"/>
</dbReference>